<comment type="caution">
    <text evidence="1">The sequence shown here is derived from an EMBL/GenBank/DDBJ whole genome shotgun (WGS) entry which is preliminary data.</text>
</comment>
<dbReference type="EMBL" id="VSSQ01002211">
    <property type="protein sequence ID" value="MPM14011.1"/>
    <property type="molecule type" value="Genomic_DNA"/>
</dbReference>
<sequence length="182" mass="20860">MDYTNSLFLSELSSQNPAILKEFQDFCIQNCIVCFSKNGHKSGTKISAYFNGTIYDFSIFWEGEISEKITRCIGKDLNKAVDFAATAVSLSLINKINNLYAMEQSETFNGFDYYLSNDIKESTNIFSDLPKIEISGILCERENNSIRKRVGIKKRRLIKHKNNCVYISIIEFSRPQSFLEIV</sequence>
<proteinExistence type="predicted"/>
<reference evidence="1" key="1">
    <citation type="submission" date="2019-08" db="EMBL/GenBank/DDBJ databases">
        <authorList>
            <person name="Kucharzyk K."/>
            <person name="Murdoch R.W."/>
            <person name="Higgins S."/>
            <person name="Loffler F."/>
        </authorList>
    </citation>
    <scope>NUCLEOTIDE SEQUENCE</scope>
</reference>
<dbReference type="AlphaFoldDB" id="A0A644XE28"/>
<evidence type="ECO:0000313" key="1">
    <source>
        <dbReference type="EMBL" id="MPM14011.1"/>
    </source>
</evidence>
<organism evidence="1">
    <name type="scientific">bioreactor metagenome</name>
    <dbReference type="NCBI Taxonomy" id="1076179"/>
    <lineage>
        <taxon>unclassified sequences</taxon>
        <taxon>metagenomes</taxon>
        <taxon>ecological metagenomes</taxon>
    </lineage>
</organism>
<gene>
    <name evidence="1" type="ORF">SDC9_60371</name>
</gene>
<protein>
    <submittedName>
        <fullName evidence="1">Uncharacterized protein</fullName>
    </submittedName>
</protein>
<accession>A0A644XE28</accession>
<name>A0A644XE28_9ZZZZ</name>